<evidence type="ECO:0000256" key="4">
    <source>
        <dbReference type="ARBA" id="ARBA00023136"/>
    </source>
</evidence>
<comment type="subcellular location">
    <subcellularLocation>
        <location evidence="1">Membrane</location>
        <topology evidence="1">Multi-pass membrane protein</topology>
    </subcellularLocation>
</comment>
<evidence type="ECO:0000256" key="2">
    <source>
        <dbReference type="ARBA" id="ARBA00022692"/>
    </source>
</evidence>
<feature type="domain" description="Rhodopsin" evidence="7">
    <location>
        <begin position="31"/>
        <end position="270"/>
    </location>
</feature>
<dbReference type="AlphaFoldDB" id="A0A9P9ER42"/>
<keyword evidence="2 6" id="KW-0812">Transmembrane</keyword>
<keyword evidence="9" id="KW-1185">Reference proteome</keyword>
<evidence type="ECO:0000313" key="8">
    <source>
        <dbReference type="EMBL" id="KAH7143413.1"/>
    </source>
</evidence>
<feature type="transmembrane region" description="Helical" evidence="6">
    <location>
        <begin position="246"/>
        <end position="265"/>
    </location>
</feature>
<dbReference type="EMBL" id="JAGMUV010000009">
    <property type="protein sequence ID" value="KAH7143413.1"/>
    <property type="molecule type" value="Genomic_DNA"/>
</dbReference>
<dbReference type="OrthoDB" id="3923077at2759"/>
<name>A0A9P9ER42_9HYPO</name>
<accession>A0A9P9ER42</accession>
<dbReference type="GO" id="GO:0016020">
    <property type="term" value="C:membrane"/>
    <property type="evidence" value="ECO:0007669"/>
    <property type="project" value="UniProtKB-SubCell"/>
</dbReference>
<dbReference type="PANTHER" id="PTHR33048:SF93">
    <property type="entry name" value="INTEGRAL MEMBRANE PROTEIN"/>
    <property type="match status" value="1"/>
</dbReference>
<dbReference type="InterPro" id="IPR052337">
    <property type="entry name" value="SAT4-like"/>
</dbReference>
<feature type="transmembrane region" description="Helical" evidence="6">
    <location>
        <begin position="12"/>
        <end position="35"/>
    </location>
</feature>
<evidence type="ECO:0000313" key="9">
    <source>
        <dbReference type="Proteomes" id="UP000738349"/>
    </source>
</evidence>
<sequence length="370" mass="40702">MYEAAGVGGKGATVVGVLWAENVISYVLIGLRVYTRRYIRGSLGWDDLCLVSVAALMTIFAILTTFSVYHGMGQHFDQLEIPQFSDAMLYLLCAQSTVALAIGMGKVAVAVFLLRIVTAPWHRWFLWFCITSMMVLSVVLAIAIFAQCTPTESIWNPLLADQKRCYVNLTVVSNAKPAYAAVLDFALAGFPWLALRGLNMKRKERITICLSLSLGIFAGICGIVRTSTLEALNNSTDYLYATSDSVIWTASEVTTTIVCLTLPALRPLYNKMRGQESSSAGYRQHDDSTCRPGGSYILSSFPVKRGEGDTGFNNSNFANVEAGRSTVKNDSDETILLQGDDKRNIRRVQEVSISYENTNMDNKVTSREAV</sequence>
<gene>
    <name evidence="8" type="ORF">EDB81DRAFT_652415</name>
</gene>
<evidence type="ECO:0000256" key="3">
    <source>
        <dbReference type="ARBA" id="ARBA00022989"/>
    </source>
</evidence>
<feature type="transmembrane region" description="Helical" evidence="6">
    <location>
        <begin position="207"/>
        <end position="226"/>
    </location>
</feature>
<dbReference type="InterPro" id="IPR049326">
    <property type="entry name" value="Rhodopsin_dom_fungi"/>
</dbReference>
<evidence type="ECO:0000256" key="1">
    <source>
        <dbReference type="ARBA" id="ARBA00004141"/>
    </source>
</evidence>
<keyword evidence="4 6" id="KW-0472">Membrane</keyword>
<comment type="caution">
    <text evidence="8">The sequence shown here is derived from an EMBL/GenBank/DDBJ whole genome shotgun (WGS) entry which is preliminary data.</text>
</comment>
<organism evidence="8 9">
    <name type="scientific">Dactylonectria macrodidyma</name>
    <dbReference type="NCBI Taxonomy" id="307937"/>
    <lineage>
        <taxon>Eukaryota</taxon>
        <taxon>Fungi</taxon>
        <taxon>Dikarya</taxon>
        <taxon>Ascomycota</taxon>
        <taxon>Pezizomycotina</taxon>
        <taxon>Sordariomycetes</taxon>
        <taxon>Hypocreomycetidae</taxon>
        <taxon>Hypocreales</taxon>
        <taxon>Nectriaceae</taxon>
        <taxon>Dactylonectria</taxon>
    </lineage>
</organism>
<feature type="transmembrane region" description="Helical" evidence="6">
    <location>
        <begin position="47"/>
        <end position="69"/>
    </location>
</feature>
<feature type="transmembrane region" description="Helical" evidence="6">
    <location>
        <begin position="178"/>
        <end position="195"/>
    </location>
</feature>
<protein>
    <recommendedName>
        <fullName evidence="7">Rhodopsin domain-containing protein</fullName>
    </recommendedName>
</protein>
<dbReference type="Proteomes" id="UP000738349">
    <property type="component" value="Unassembled WGS sequence"/>
</dbReference>
<keyword evidence="3 6" id="KW-1133">Transmembrane helix</keyword>
<comment type="similarity">
    <text evidence="5">Belongs to the SAT4 family.</text>
</comment>
<feature type="transmembrane region" description="Helical" evidence="6">
    <location>
        <begin position="125"/>
        <end position="146"/>
    </location>
</feature>
<dbReference type="PANTHER" id="PTHR33048">
    <property type="entry name" value="PTH11-LIKE INTEGRAL MEMBRANE PROTEIN (AFU_ORTHOLOGUE AFUA_5G11245)"/>
    <property type="match status" value="1"/>
</dbReference>
<proteinExistence type="inferred from homology"/>
<reference evidence="8" key="1">
    <citation type="journal article" date="2021" name="Nat. Commun.">
        <title>Genetic determinants of endophytism in the Arabidopsis root mycobiome.</title>
        <authorList>
            <person name="Mesny F."/>
            <person name="Miyauchi S."/>
            <person name="Thiergart T."/>
            <person name="Pickel B."/>
            <person name="Atanasova L."/>
            <person name="Karlsson M."/>
            <person name="Huettel B."/>
            <person name="Barry K.W."/>
            <person name="Haridas S."/>
            <person name="Chen C."/>
            <person name="Bauer D."/>
            <person name="Andreopoulos W."/>
            <person name="Pangilinan J."/>
            <person name="LaButti K."/>
            <person name="Riley R."/>
            <person name="Lipzen A."/>
            <person name="Clum A."/>
            <person name="Drula E."/>
            <person name="Henrissat B."/>
            <person name="Kohler A."/>
            <person name="Grigoriev I.V."/>
            <person name="Martin F.M."/>
            <person name="Hacquard S."/>
        </authorList>
    </citation>
    <scope>NUCLEOTIDE SEQUENCE</scope>
    <source>
        <strain evidence="8">MPI-CAGE-AT-0147</strain>
    </source>
</reference>
<evidence type="ECO:0000259" key="7">
    <source>
        <dbReference type="Pfam" id="PF20684"/>
    </source>
</evidence>
<feature type="transmembrane region" description="Helical" evidence="6">
    <location>
        <begin position="89"/>
        <end position="113"/>
    </location>
</feature>
<dbReference type="Pfam" id="PF20684">
    <property type="entry name" value="Fung_rhodopsin"/>
    <property type="match status" value="1"/>
</dbReference>
<evidence type="ECO:0000256" key="6">
    <source>
        <dbReference type="SAM" id="Phobius"/>
    </source>
</evidence>
<evidence type="ECO:0000256" key="5">
    <source>
        <dbReference type="ARBA" id="ARBA00038359"/>
    </source>
</evidence>